<evidence type="ECO:0008006" key="8">
    <source>
        <dbReference type="Google" id="ProtNLM"/>
    </source>
</evidence>
<protein>
    <recommendedName>
        <fullName evidence="8">Rho GTPase-activating protein 7</fullName>
    </recommendedName>
</protein>
<gene>
    <name evidence="6" type="ORF">NP493_890g01016</name>
</gene>
<dbReference type="PANTHER" id="PTHR12659:SF7">
    <property type="entry name" value="CROSSVEINLESS C, ISOFORM C"/>
    <property type="match status" value="1"/>
</dbReference>
<name>A0AAD9NK29_RIDPI</name>
<keyword evidence="1" id="KW-0343">GTPase activation</keyword>
<dbReference type="Gene3D" id="1.10.287.2070">
    <property type="match status" value="1"/>
</dbReference>
<comment type="caution">
    <text evidence="6">The sequence shown here is derived from an EMBL/GenBank/DDBJ whole genome shotgun (WGS) entry which is preliminary data.</text>
</comment>
<keyword evidence="2" id="KW-0597">Phosphoprotein</keyword>
<feature type="domain" description="START" evidence="5">
    <location>
        <begin position="860"/>
        <end position="1043"/>
    </location>
</feature>
<dbReference type="GO" id="GO:0008289">
    <property type="term" value="F:lipid binding"/>
    <property type="evidence" value="ECO:0007669"/>
    <property type="project" value="InterPro"/>
</dbReference>
<feature type="compositionally biased region" description="Acidic residues" evidence="3">
    <location>
        <begin position="459"/>
        <end position="473"/>
    </location>
</feature>
<dbReference type="Pfam" id="PF01852">
    <property type="entry name" value="START"/>
    <property type="match status" value="1"/>
</dbReference>
<dbReference type="EMBL" id="JAODUO010000890">
    <property type="protein sequence ID" value="KAK2173242.1"/>
    <property type="molecule type" value="Genomic_DNA"/>
</dbReference>
<dbReference type="InterPro" id="IPR013761">
    <property type="entry name" value="SAM/pointed_sf"/>
</dbReference>
<proteinExistence type="predicted"/>
<organism evidence="6 7">
    <name type="scientific">Ridgeia piscesae</name>
    <name type="common">Tubeworm</name>
    <dbReference type="NCBI Taxonomy" id="27915"/>
    <lineage>
        <taxon>Eukaryota</taxon>
        <taxon>Metazoa</taxon>
        <taxon>Spiralia</taxon>
        <taxon>Lophotrochozoa</taxon>
        <taxon>Annelida</taxon>
        <taxon>Polychaeta</taxon>
        <taxon>Sedentaria</taxon>
        <taxon>Canalipalpata</taxon>
        <taxon>Sabellida</taxon>
        <taxon>Siboglinidae</taxon>
        <taxon>Ridgeia</taxon>
    </lineage>
</organism>
<dbReference type="Pfam" id="PF00620">
    <property type="entry name" value="RhoGAP"/>
    <property type="match status" value="1"/>
</dbReference>
<feature type="region of interest" description="Disordered" evidence="3">
    <location>
        <begin position="459"/>
        <end position="540"/>
    </location>
</feature>
<feature type="compositionally biased region" description="Polar residues" evidence="3">
    <location>
        <begin position="100"/>
        <end position="120"/>
    </location>
</feature>
<evidence type="ECO:0000259" key="5">
    <source>
        <dbReference type="PROSITE" id="PS50848"/>
    </source>
</evidence>
<feature type="region of interest" description="Disordered" evidence="3">
    <location>
        <begin position="84"/>
        <end position="169"/>
    </location>
</feature>
<dbReference type="GO" id="GO:0035023">
    <property type="term" value="P:regulation of Rho protein signal transduction"/>
    <property type="evidence" value="ECO:0007669"/>
    <property type="project" value="TreeGrafter"/>
</dbReference>
<dbReference type="AlphaFoldDB" id="A0AAD9NK29"/>
<accession>A0AAD9NK29</accession>
<dbReference type="PANTHER" id="PTHR12659">
    <property type="entry name" value="RHO-TYPE GTPASE ACTIVATING PROTEIN"/>
    <property type="match status" value="1"/>
</dbReference>
<dbReference type="SMART" id="SM00234">
    <property type="entry name" value="START"/>
    <property type="match status" value="1"/>
</dbReference>
<evidence type="ECO:0000313" key="7">
    <source>
        <dbReference type="Proteomes" id="UP001209878"/>
    </source>
</evidence>
<dbReference type="InterPro" id="IPR000198">
    <property type="entry name" value="RhoGAP_dom"/>
</dbReference>
<dbReference type="SUPFAM" id="SSF48350">
    <property type="entry name" value="GTPase activation domain, GAP"/>
    <property type="match status" value="1"/>
</dbReference>
<dbReference type="Gene3D" id="1.10.555.10">
    <property type="entry name" value="Rho GTPase activation protein"/>
    <property type="match status" value="1"/>
</dbReference>
<dbReference type="Gene3D" id="3.30.530.20">
    <property type="match status" value="1"/>
</dbReference>
<evidence type="ECO:0000256" key="2">
    <source>
        <dbReference type="ARBA" id="ARBA00022553"/>
    </source>
</evidence>
<evidence type="ECO:0000256" key="3">
    <source>
        <dbReference type="SAM" id="MobiDB-lite"/>
    </source>
</evidence>
<dbReference type="PROSITE" id="PS50238">
    <property type="entry name" value="RHOGAP"/>
    <property type="match status" value="1"/>
</dbReference>
<dbReference type="CDD" id="cd08869">
    <property type="entry name" value="START_RhoGAP"/>
    <property type="match status" value="1"/>
</dbReference>
<dbReference type="SUPFAM" id="SSF55961">
    <property type="entry name" value="Bet v1-like"/>
    <property type="match status" value="1"/>
</dbReference>
<dbReference type="SMART" id="SM00324">
    <property type="entry name" value="RhoGAP"/>
    <property type="match status" value="1"/>
</dbReference>
<feature type="compositionally biased region" description="Acidic residues" evidence="3">
    <location>
        <begin position="501"/>
        <end position="512"/>
    </location>
</feature>
<dbReference type="GO" id="GO:0005096">
    <property type="term" value="F:GTPase activator activity"/>
    <property type="evidence" value="ECO:0007669"/>
    <property type="project" value="UniProtKB-KW"/>
</dbReference>
<dbReference type="GO" id="GO:0030036">
    <property type="term" value="P:actin cytoskeleton organization"/>
    <property type="evidence" value="ECO:0007669"/>
    <property type="project" value="TreeGrafter"/>
</dbReference>
<dbReference type="InterPro" id="IPR023393">
    <property type="entry name" value="START-like_dom_sf"/>
</dbReference>
<dbReference type="Proteomes" id="UP001209878">
    <property type="component" value="Unassembled WGS sequence"/>
</dbReference>
<evidence type="ECO:0000256" key="1">
    <source>
        <dbReference type="ARBA" id="ARBA00022468"/>
    </source>
</evidence>
<dbReference type="InterPro" id="IPR002913">
    <property type="entry name" value="START_lipid-bd_dom"/>
</dbReference>
<sequence length="1076" mass="120957">MYEDKLFPIDISCVEKDHDFLDRDSICSLFRRLNTLNKCATMKIEAPPRKMVDDSDDEDQCALSDKWRYQRSSRRWSRKDLDLVPQLNGDDTSPLEKLRSSSSHDSMLTDNEESTSQTEDSPVFAMRSPHIPHALTPTDTNPQRSTSVPIEEANSPVTPPPSSGVPLSPRLQRAASDRFRGAKNFLKRMENFSTRRSTRRSKGPISRLDIGSPVLVDTPEVKERMDQLGCVDISPTLPTSPSTSSSAALASPASGDSVFESSPVVVRKKFADTYSSGSAEISLPGSQTATPSTLRRCHSGATNRVEVYSLQPGYKPGGFPKLVSNGYIEMNNGSQLNYRTGSFNLGSDRHCDSVVLRHSKTPTPEDEDLPVFNSEHRQSIYDNVPMGTPGDAQQELDLILCDLFKNINGLNQSLQQYSADTSDLSCRGVTDTSGALTMKIVDDTKDINILAMAEDLDDDTEVSQCIDDTDDTVEMSSPQDKRDDGDSRSASPLSSSHDMSDSDSPESREDEGSDRPEKRERRDSGVGSSLTRAPSDRRRHRIRWHSFMKQHRPSFNSQNMQISSMSVGQMMLLHKLCLLKITALMEKYSPSNRSGWNWAMPKFIKRLKAPDYKDKNVFGVPLLVILQRTGQPLPQCILYAMRCLRRTAKDAVGIFRKSGVRSRIQKLRNEVEEHPGSCQDGVDFESLHAYDVADLLKQYFRELPECLLTNKLSETFISIYTHVPKEYHLEALQAVVMLLPDENRNVLQSLLLFLSDMARFSDHNQMTASNLAVCFAPSLFHMCGPRNNPNASPRRGRKQMGIPDQRELLDQKAAHECLTQMVIDCKKIFAIPDDMLGRCRFSYIEQGDPVPLEELGCKRLDNESVDHTAYIESCIQGVLKEAHDKFKGWVTVSSPTHLEFAYKKVGDGHPLRLWKCATEVEAPPVEVLNRILRERHLWDEDLAKWRVVEKLDAQTDVFQYVINSMVPHPSRDFCELRSYRTQLAKGACILVSTSVQHKDAPLMGGVRAVVLASRFLIEPCGSGKSRLTHICRVDTRGHSPEWYNKCYGHLVANDIARIRDSFKQPIETTDGPETKI</sequence>
<feature type="compositionally biased region" description="Basic and acidic residues" evidence="3">
    <location>
        <begin position="513"/>
        <end position="524"/>
    </location>
</feature>
<dbReference type="PROSITE" id="PS50848">
    <property type="entry name" value="START"/>
    <property type="match status" value="1"/>
</dbReference>
<feature type="compositionally biased region" description="Polar residues" evidence="3">
    <location>
        <begin position="137"/>
        <end position="148"/>
    </location>
</feature>
<feature type="domain" description="Rho-GAP" evidence="4">
    <location>
        <begin position="620"/>
        <end position="829"/>
    </location>
</feature>
<dbReference type="InterPro" id="IPR008936">
    <property type="entry name" value="Rho_GTPase_activation_prot"/>
</dbReference>
<dbReference type="FunFam" id="3.30.530.20:FF:000009">
    <property type="entry name" value="StAR related lipid transfer domain containing 13"/>
    <property type="match status" value="1"/>
</dbReference>
<reference evidence="6" key="1">
    <citation type="journal article" date="2023" name="Mol. Biol. Evol.">
        <title>Third-Generation Sequencing Reveals the Adaptive Role of the Epigenome in Three Deep-Sea Polychaetes.</title>
        <authorList>
            <person name="Perez M."/>
            <person name="Aroh O."/>
            <person name="Sun Y."/>
            <person name="Lan Y."/>
            <person name="Juniper S.K."/>
            <person name="Young C.R."/>
            <person name="Angers B."/>
            <person name="Qian P.Y."/>
        </authorList>
    </citation>
    <scope>NUCLEOTIDE SEQUENCE</scope>
    <source>
        <strain evidence="6">R07B-5</strain>
    </source>
</reference>
<evidence type="ECO:0000259" key="4">
    <source>
        <dbReference type="PROSITE" id="PS50238"/>
    </source>
</evidence>
<feature type="region of interest" description="Disordered" evidence="3">
    <location>
        <begin position="234"/>
        <end position="253"/>
    </location>
</feature>
<keyword evidence="7" id="KW-1185">Reference proteome</keyword>
<dbReference type="GO" id="GO:0007165">
    <property type="term" value="P:signal transduction"/>
    <property type="evidence" value="ECO:0007669"/>
    <property type="project" value="InterPro"/>
</dbReference>
<evidence type="ECO:0000313" key="6">
    <source>
        <dbReference type="EMBL" id="KAK2173242.1"/>
    </source>
</evidence>
<dbReference type="SUPFAM" id="SSF47769">
    <property type="entry name" value="SAM/Pointed domain"/>
    <property type="match status" value="1"/>
</dbReference>